<dbReference type="Proteomes" id="UP000774804">
    <property type="component" value="Unassembled WGS sequence"/>
</dbReference>
<reference evidence="4" key="1">
    <citation type="submission" date="2018-10" db="EMBL/GenBank/DDBJ databases">
        <title>Effector identification in a new, highly contiguous assembly of the strawberry crown rot pathogen Phytophthora cactorum.</title>
        <authorList>
            <person name="Armitage A.D."/>
            <person name="Nellist C.F."/>
            <person name="Bates H."/>
            <person name="Vickerstaff R.J."/>
            <person name="Harrison R.J."/>
        </authorList>
    </citation>
    <scope>NUCLEOTIDE SEQUENCE</scope>
    <source>
        <strain evidence="1">15-7</strain>
        <strain evidence="2">4032</strain>
        <strain evidence="3">4040</strain>
        <strain evidence="4">P415</strain>
    </source>
</reference>
<dbReference type="EMBL" id="RCMK01000385">
    <property type="protein sequence ID" value="KAG2932064.1"/>
    <property type="molecule type" value="Genomic_DNA"/>
</dbReference>
<organism evidence="4 5">
    <name type="scientific">Phytophthora cactorum</name>
    <dbReference type="NCBI Taxonomy" id="29920"/>
    <lineage>
        <taxon>Eukaryota</taxon>
        <taxon>Sar</taxon>
        <taxon>Stramenopiles</taxon>
        <taxon>Oomycota</taxon>
        <taxon>Peronosporomycetes</taxon>
        <taxon>Peronosporales</taxon>
        <taxon>Peronosporaceae</taxon>
        <taxon>Phytophthora</taxon>
    </lineage>
</organism>
<dbReference type="EMBL" id="RCMI01000362">
    <property type="protein sequence ID" value="KAG2915025.1"/>
    <property type="molecule type" value="Genomic_DNA"/>
</dbReference>
<evidence type="ECO:0000313" key="4">
    <source>
        <dbReference type="EMBL" id="KAG2979310.1"/>
    </source>
</evidence>
<proteinExistence type="predicted"/>
<dbReference type="AlphaFoldDB" id="A0A8T1FTX7"/>
<name>A0A8T1FTX7_9STRA</name>
<protein>
    <submittedName>
        <fullName evidence="4">Uncharacterized protein</fullName>
    </submittedName>
</protein>
<accession>A0A8T1FTX7</accession>
<dbReference type="Proteomes" id="UP000697107">
    <property type="component" value="Unassembled WGS sequence"/>
</dbReference>
<evidence type="ECO:0000313" key="5">
    <source>
        <dbReference type="Proteomes" id="UP000697107"/>
    </source>
</evidence>
<comment type="caution">
    <text evidence="4">The sequence shown here is derived from an EMBL/GenBank/DDBJ whole genome shotgun (WGS) entry which is preliminary data.</text>
</comment>
<dbReference type="EMBL" id="RCMG01000378">
    <property type="protein sequence ID" value="KAG2855399.1"/>
    <property type="molecule type" value="Genomic_DNA"/>
</dbReference>
<sequence length="117" mass="13368">MQHRAFIAFSKIRGHFTWKVCGSSVCVSHRYFLQQTGRRIGPPIDLMTLESTASVHPVPRSPLALNEPRAARTRLPVLEWPQQRAHVSYKHRQEPSIHKLQHIFGSFGKVGDDLSDM</sequence>
<dbReference type="Proteomes" id="UP000735874">
    <property type="component" value="Unassembled WGS sequence"/>
</dbReference>
<evidence type="ECO:0000313" key="1">
    <source>
        <dbReference type="EMBL" id="KAG2855399.1"/>
    </source>
</evidence>
<dbReference type="EMBL" id="RCML01000367">
    <property type="protein sequence ID" value="KAG2979310.1"/>
    <property type="molecule type" value="Genomic_DNA"/>
</dbReference>
<evidence type="ECO:0000313" key="3">
    <source>
        <dbReference type="EMBL" id="KAG2932064.1"/>
    </source>
</evidence>
<dbReference type="Proteomes" id="UP000736787">
    <property type="component" value="Unassembled WGS sequence"/>
</dbReference>
<evidence type="ECO:0000313" key="2">
    <source>
        <dbReference type="EMBL" id="KAG2915025.1"/>
    </source>
</evidence>
<gene>
    <name evidence="1" type="ORF">PC113_g12481</name>
    <name evidence="2" type="ORF">PC115_g11495</name>
    <name evidence="3" type="ORF">PC117_g13277</name>
    <name evidence="4" type="ORF">PC118_g11835</name>
</gene>